<dbReference type="GO" id="GO:0006813">
    <property type="term" value="P:potassium ion transport"/>
    <property type="evidence" value="ECO:0007669"/>
    <property type="project" value="InterPro"/>
</dbReference>
<keyword evidence="1" id="KW-0813">Transport</keyword>
<name>X1CKC2_9ZZZZ</name>
<dbReference type="PROSITE" id="PS51201">
    <property type="entry name" value="RCK_N"/>
    <property type="match status" value="1"/>
</dbReference>
<sequence>MPWAATAKTALLLAAGGEFAFIVVGLAVAKDIVASDTGAIVLAITALSMAMIPLLDLIGKHIGERFAEPQEPRPALTELPPQEGVEAIIVGCGRVGRLVSEMLTLHDIKHILIESDPAAVTRCRQKGLPVYFGDATNAQFLKRCGIILAKGVVVTINKPSVVEKIITTVRALREKILIVARVRDAEHARILYKLGVSDAVPETIEASLQVTEATLVGLGVPTGPVIASI</sequence>
<evidence type="ECO:0000259" key="5">
    <source>
        <dbReference type="PROSITE" id="PS51201"/>
    </source>
</evidence>
<keyword evidence="4" id="KW-1133">Transmembrane helix</keyword>
<accession>X1CKC2</accession>
<dbReference type="InterPro" id="IPR036291">
    <property type="entry name" value="NAD(P)-bd_dom_sf"/>
</dbReference>
<evidence type="ECO:0000256" key="1">
    <source>
        <dbReference type="ARBA" id="ARBA00022448"/>
    </source>
</evidence>
<feature type="domain" description="RCK N-terminal" evidence="5">
    <location>
        <begin position="84"/>
        <end position="201"/>
    </location>
</feature>
<keyword evidence="4" id="KW-0812">Transmembrane</keyword>
<keyword evidence="3" id="KW-0406">Ion transport</keyword>
<dbReference type="Gene3D" id="1.20.1530.20">
    <property type="match status" value="1"/>
</dbReference>
<protein>
    <recommendedName>
        <fullName evidence="5">RCK N-terminal domain-containing protein</fullName>
    </recommendedName>
</protein>
<dbReference type="InterPro" id="IPR038770">
    <property type="entry name" value="Na+/solute_symporter_sf"/>
</dbReference>
<dbReference type="Pfam" id="PF02254">
    <property type="entry name" value="TrkA_N"/>
    <property type="match status" value="1"/>
</dbReference>
<keyword evidence="4" id="KW-0472">Membrane</keyword>
<keyword evidence="2" id="KW-0050">Antiport</keyword>
<comment type="caution">
    <text evidence="6">The sequence shown here is derived from an EMBL/GenBank/DDBJ whole genome shotgun (WGS) entry which is preliminary data.</text>
</comment>
<evidence type="ECO:0000256" key="2">
    <source>
        <dbReference type="ARBA" id="ARBA00022449"/>
    </source>
</evidence>
<dbReference type="Gene3D" id="3.40.50.720">
    <property type="entry name" value="NAD(P)-binding Rossmann-like Domain"/>
    <property type="match status" value="1"/>
</dbReference>
<evidence type="ECO:0000256" key="4">
    <source>
        <dbReference type="SAM" id="Phobius"/>
    </source>
</evidence>
<gene>
    <name evidence="6" type="ORF">S01H4_57566</name>
</gene>
<reference evidence="6" key="1">
    <citation type="journal article" date="2014" name="Front. Microbiol.">
        <title>High frequency of phylogenetically diverse reductive dehalogenase-homologous genes in deep subseafloor sedimentary metagenomes.</title>
        <authorList>
            <person name="Kawai M."/>
            <person name="Futagami T."/>
            <person name="Toyoda A."/>
            <person name="Takaki Y."/>
            <person name="Nishi S."/>
            <person name="Hori S."/>
            <person name="Arai W."/>
            <person name="Tsubouchi T."/>
            <person name="Morono Y."/>
            <person name="Uchiyama I."/>
            <person name="Ito T."/>
            <person name="Fujiyama A."/>
            <person name="Inagaki F."/>
            <person name="Takami H."/>
        </authorList>
    </citation>
    <scope>NUCLEOTIDE SEQUENCE</scope>
    <source>
        <strain evidence="6">Expedition CK06-06</strain>
    </source>
</reference>
<feature type="transmembrane region" description="Helical" evidence="4">
    <location>
        <begin position="39"/>
        <end position="58"/>
    </location>
</feature>
<dbReference type="GO" id="GO:0015297">
    <property type="term" value="F:antiporter activity"/>
    <property type="evidence" value="ECO:0007669"/>
    <property type="project" value="UniProtKB-KW"/>
</dbReference>
<evidence type="ECO:0000256" key="3">
    <source>
        <dbReference type="ARBA" id="ARBA00023065"/>
    </source>
</evidence>
<dbReference type="EMBL" id="BART01033514">
    <property type="protein sequence ID" value="GAH08172.1"/>
    <property type="molecule type" value="Genomic_DNA"/>
</dbReference>
<dbReference type="AlphaFoldDB" id="X1CKC2"/>
<feature type="non-terminal residue" evidence="6">
    <location>
        <position position="229"/>
    </location>
</feature>
<dbReference type="GO" id="GO:0016020">
    <property type="term" value="C:membrane"/>
    <property type="evidence" value="ECO:0007669"/>
    <property type="project" value="TreeGrafter"/>
</dbReference>
<dbReference type="InterPro" id="IPR003148">
    <property type="entry name" value="RCK_N"/>
</dbReference>
<dbReference type="PANTHER" id="PTHR46157:SF4">
    <property type="entry name" value="K(+) EFFLUX ANTIPORTER 3, CHLOROPLASTIC"/>
    <property type="match status" value="1"/>
</dbReference>
<evidence type="ECO:0000313" key="6">
    <source>
        <dbReference type="EMBL" id="GAH08172.1"/>
    </source>
</evidence>
<organism evidence="6">
    <name type="scientific">marine sediment metagenome</name>
    <dbReference type="NCBI Taxonomy" id="412755"/>
    <lineage>
        <taxon>unclassified sequences</taxon>
        <taxon>metagenomes</taxon>
        <taxon>ecological metagenomes</taxon>
    </lineage>
</organism>
<dbReference type="SUPFAM" id="SSF51735">
    <property type="entry name" value="NAD(P)-binding Rossmann-fold domains"/>
    <property type="match status" value="1"/>
</dbReference>
<dbReference type="PANTHER" id="PTHR46157">
    <property type="entry name" value="K(+) EFFLUX ANTIPORTER 3, CHLOROPLASTIC"/>
    <property type="match status" value="1"/>
</dbReference>
<proteinExistence type="predicted"/>